<accession>A0A811MP83</accession>
<evidence type="ECO:0000256" key="1">
    <source>
        <dbReference type="SAM" id="MobiDB-lite"/>
    </source>
</evidence>
<reference evidence="2" key="1">
    <citation type="submission" date="2020-10" db="EMBL/GenBank/DDBJ databases">
        <authorList>
            <person name="Han B."/>
            <person name="Lu T."/>
            <person name="Zhao Q."/>
            <person name="Huang X."/>
            <person name="Zhao Y."/>
        </authorList>
    </citation>
    <scope>NUCLEOTIDE SEQUENCE</scope>
</reference>
<organism evidence="2 3">
    <name type="scientific">Miscanthus lutarioriparius</name>
    <dbReference type="NCBI Taxonomy" id="422564"/>
    <lineage>
        <taxon>Eukaryota</taxon>
        <taxon>Viridiplantae</taxon>
        <taxon>Streptophyta</taxon>
        <taxon>Embryophyta</taxon>
        <taxon>Tracheophyta</taxon>
        <taxon>Spermatophyta</taxon>
        <taxon>Magnoliopsida</taxon>
        <taxon>Liliopsida</taxon>
        <taxon>Poales</taxon>
        <taxon>Poaceae</taxon>
        <taxon>PACMAD clade</taxon>
        <taxon>Panicoideae</taxon>
        <taxon>Andropogonodae</taxon>
        <taxon>Andropogoneae</taxon>
        <taxon>Saccharinae</taxon>
        <taxon>Miscanthus</taxon>
    </lineage>
</organism>
<keyword evidence="3" id="KW-1185">Reference proteome</keyword>
<dbReference type="EMBL" id="CAJGYO010000001">
    <property type="protein sequence ID" value="CAD6207239.1"/>
    <property type="molecule type" value="Genomic_DNA"/>
</dbReference>
<comment type="caution">
    <text evidence="2">The sequence shown here is derived from an EMBL/GenBank/DDBJ whole genome shotgun (WGS) entry which is preliminary data.</text>
</comment>
<dbReference type="AlphaFoldDB" id="A0A811MP83"/>
<name>A0A811MP83_9POAL</name>
<proteinExistence type="predicted"/>
<protein>
    <submittedName>
        <fullName evidence="2">Uncharacterized protein</fullName>
    </submittedName>
</protein>
<feature type="region of interest" description="Disordered" evidence="1">
    <location>
        <begin position="1"/>
        <end position="36"/>
    </location>
</feature>
<evidence type="ECO:0000313" key="2">
    <source>
        <dbReference type="EMBL" id="CAD6207239.1"/>
    </source>
</evidence>
<gene>
    <name evidence="2" type="ORF">NCGR_LOCUS4820</name>
</gene>
<dbReference type="Proteomes" id="UP000604825">
    <property type="component" value="Unassembled WGS sequence"/>
</dbReference>
<sequence>MSPPLSQPVVQPVFSDPLQGSPAREEGGVPESELDPEFLTQGEGFSYYSMVKKQEILHLHSQQYRQCKFQLLQCNLMGIGFQQRMG</sequence>
<evidence type="ECO:0000313" key="3">
    <source>
        <dbReference type="Proteomes" id="UP000604825"/>
    </source>
</evidence>